<sequence>MAAMEASLVPHIAIFSSPGFGHVAPATELGRLLVSLHGLRATVFAVTTGPASAQSPRPSPAAVPDGLRLIELLPTDVSSAVPTNAHVGARVSATMRASLPALRSALLEEASSGAPSVLVVDIFGTDAFDVADELGMSKYVFFTSTAAFLALMLYAPALDRDAEGGYPGFPGPVCVPGCRTIRFEDLTESLRLKRTDGGYRRFLDHCRRLPMAQGILVNTCKEMEPEPLTAMRCEPAFTEVPTPPVYPVGPVIHSGADNKALKQDHLQWLESQPPGSVLFVSFGGGGTLCAEQMAELAWGLESSNQRFLWVCRRPSQGNSASTYFNPLEGGSGAVNGSAFYLPGGFLDRTEGRGLLVQSWAPQAAILGHPSVGGFLTHGGWNSALESLAHGVAMAVWPLYAEQRMNAAKLEEELGVAVRVRRADGAAGRPGMVGREEVERVARLLMEGDEGRAMKARAAELRDGFAMALSEGGSSRRGLADVVGEWKLGR</sequence>
<accession>A0A843THE0</accession>
<dbReference type="FunFam" id="3.40.50.2000:FF:000056">
    <property type="entry name" value="Glycosyltransferase"/>
    <property type="match status" value="1"/>
</dbReference>
<comment type="caution">
    <text evidence="4">The sequence shown here is derived from an EMBL/GenBank/DDBJ whole genome shotgun (WGS) entry which is preliminary data.</text>
</comment>
<evidence type="ECO:0008006" key="6">
    <source>
        <dbReference type="Google" id="ProtNLM"/>
    </source>
</evidence>
<organism evidence="4 5">
    <name type="scientific">Colocasia esculenta</name>
    <name type="common">Wild taro</name>
    <name type="synonym">Arum esculentum</name>
    <dbReference type="NCBI Taxonomy" id="4460"/>
    <lineage>
        <taxon>Eukaryota</taxon>
        <taxon>Viridiplantae</taxon>
        <taxon>Streptophyta</taxon>
        <taxon>Embryophyta</taxon>
        <taxon>Tracheophyta</taxon>
        <taxon>Spermatophyta</taxon>
        <taxon>Magnoliopsida</taxon>
        <taxon>Liliopsida</taxon>
        <taxon>Araceae</taxon>
        <taxon>Aroideae</taxon>
        <taxon>Colocasieae</taxon>
        <taxon>Colocasia</taxon>
    </lineage>
</organism>
<dbReference type="EMBL" id="NMUH01000060">
    <property type="protein sequence ID" value="MQL70221.1"/>
    <property type="molecule type" value="Genomic_DNA"/>
</dbReference>
<gene>
    <name evidence="4" type="ORF">Taro_002501</name>
</gene>
<dbReference type="Pfam" id="PF00201">
    <property type="entry name" value="UDPGT"/>
    <property type="match status" value="1"/>
</dbReference>
<evidence type="ECO:0000256" key="3">
    <source>
        <dbReference type="ARBA" id="ARBA00022679"/>
    </source>
</evidence>
<keyword evidence="2" id="KW-0328">Glycosyltransferase</keyword>
<evidence type="ECO:0000256" key="1">
    <source>
        <dbReference type="ARBA" id="ARBA00009995"/>
    </source>
</evidence>
<comment type="similarity">
    <text evidence="1">Belongs to the UDP-glycosyltransferase family.</text>
</comment>
<dbReference type="PANTHER" id="PTHR48046:SF1">
    <property type="entry name" value="GLYCOSYLTRANSFERASE-RELATED"/>
    <property type="match status" value="1"/>
</dbReference>
<evidence type="ECO:0000313" key="5">
    <source>
        <dbReference type="Proteomes" id="UP000652761"/>
    </source>
</evidence>
<dbReference type="InterPro" id="IPR002213">
    <property type="entry name" value="UDP_glucos_trans"/>
</dbReference>
<keyword evidence="3" id="KW-0808">Transferase</keyword>
<dbReference type="GO" id="GO:0008194">
    <property type="term" value="F:UDP-glycosyltransferase activity"/>
    <property type="evidence" value="ECO:0007669"/>
    <property type="project" value="InterPro"/>
</dbReference>
<name>A0A843THE0_COLES</name>
<reference evidence="4" key="1">
    <citation type="submission" date="2017-07" db="EMBL/GenBank/DDBJ databases">
        <title>Taro Niue Genome Assembly and Annotation.</title>
        <authorList>
            <person name="Atibalentja N."/>
            <person name="Keating K."/>
            <person name="Fields C.J."/>
        </authorList>
    </citation>
    <scope>NUCLEOTIDE SEQUENCE</scope>
    <source>
        <strain evidence="4">Niue_2</strain>
        <tissue evidence="4">Leaf</tissue>
    </source>
</reference>
<evidence type="ECO:0000313" key="4">
    <source>
        <dbReference type="EMBL" id="MQL70221.1"/>
    </source>
</evidence>
<dbReference type="SUPFAM" id="SSF53756">
    <property type="entry name" value="UDP-Glycosyltransferase/glycogen phosphorylase"/>
    <property type="match status" value="1"/>
</dbReference>
<proteinExistence type="inferred from homology"/>
<dbReference type="OrthoDB" id="5835829at2759"/>
<dbReference type="CDD" id="cd03784">
    <property type="entry name" value="GT1_Gtf-like"/>
    <property type="match status" value="1"/>
</dbReference>
<dbReference type="Gene3D" id="3.40.50.2000">
    <property type="entry name" value="Glycogen Phosphorylase B"/>
    <property type="match status" value="2"/>
</dbReference>
<dbReference type="Proteomes" id="UP000652761">
    <property type="component" value="Unassembled WGS sequence"/>
</dbReference>
<protein>
    <recommendedName>
        <fullName evidence="6">Glycosyltransferase</fullName>
    </recommendedName>
</protein>
<dbReference type="PANTHER" id="PTHR48046">
    <property type="entry name" value="UDP-GLYCOSYLTRANSFERASE 72E1"/>
    <property type="match status" value="1"/>
</dbReference>
<evidence type="ECO:0000256" key="2">
    <source>
        <dbReference type="ARBA" id="ARBA00022676"/>
    </source>
</evidence>
<keyword evidence="5" id="KW-1185">Reference proteome</keyword>
<dbReference type="AlphaFoldDB" id="A0A843THE0"/>